<keyword evidence="6" id="KW-1185">Reference proteome</keyword>
<dbReference type="InterPro" id="IPR036291">
    <property type="entry name" value="NAD(P)-bd_dom_sf"/>
</dbReference>
<keyword evidence="3" id="KW-0560">Oxidoreductase</keyword>
<dbReference type="Proteomes" id="UP000282971">
    <property type="component" value="Unassembled WGS sequence"/>
</dbReference>
<reference evidence="5 6" key="1">
    <citation type="submission" date="2019-01" db="EMBL/GenBank/DDBJ databases">
        <authorList>
            <person name="Chen W.-M."/>
        </authorList>
    </citation>
    <scope>NUCLEOTIDE SEQUENCE [LARGE SCALE GENOMIC DNA]</scope>
    <source>
        <strain evidence="5 6">CCP-7</strain>
    </source>
</reference>
<comment type="caution">
    <text evidence="5">The sequence shown here is derived from an EMBL/GenBank/DDBJ whole genome shotgun (WGS) entry which is preliminary data.</text>
</comment>
<evidence type="ECO:0000256" key="4">
    <source>
        <dbReference type="RuleBase" id="RU000363"/>
    </source>
</evidence>
<name>A0A437LV85_9SPHN</name>
<proteinExistence type="inferred from homology"/>
<dbReference type="PRINTS" id="PR00080">
    <property type="entry name" value="SDRFAMILY"/>
</dbReference>
<dbReference type="RefSeq" id="WP_127746227.1">
    <property type="nucleotide sequence ID" value="NZ_SACN01000005.1"/>
</dbReference>
<dbReference type="Pfam" id="PF00106">
    <property type="entry name" value="adh_short"/>
    <property type="match status" value="1"/>
</dbReference>
<keyword evidence="2" id="KW-0521">NADP</keyword>
<dbReference type="EMBL" id="SACN01000005">
    <property type="protein sequence ID" value="RVT89309.1"/>
    <property type="molecule type" value="Genomic_DNA"/>
</dbReference>
<dbReference type="AlphaFoldDB" id="A0A437LV85"/>
<protein>
    <submittedName>
        <fullName evidence="5">SDR family oxidoreductase</fullName>
    </submittedName>
</protein>
<dbReference type="Gene3D" id="3.40.50.720">
    <property type="entry name" value="NAD(P)-binding Rossmann-like Domain"/>
    <property type="match status" value="1"/>
</dbReference>
<dbReference type="CDD" id="cd05233">
    <property type="entry name" value="SDR_c"/>
    <property type="match status" value="1"/>
</dbReference>
<gene>
    <name evidence="5" type="ORF">EOD43_21285</name>
</gene>
<organism evidence="5 6">
    <name type="scientific">Sphingomonas crocodyli</name>
    <dbReference type="NCBI Taxonomy" id="1979270"/>
    <lineage>
        <taxon>Bacteria</taxon>
        <taxon>Pseudomonadati</taxon>
        <taxon>Pseudomonadota</taxon>
        <taxon>Alphaproteobacteria</taxon>
        <taxon>Sphingomonadales</taxon>
        <taxon>Sphingomonadaceae</taxon>
        <taxon>Sphingomonas</taxon>
    </lineage>
</organism>
<dbReference type="PANTHER" id="PTHR43391:SF14">
    <property type="entry name" value="DEHYDROGENASE_REDUCTASE SDR FAMILY PROTEIN 7-LIKE"/>
    <property type="match status" value="1"/>
</dbReference>
<dbReference type="OrthoDB" id="7191281at2"/>
<comment type="similarity">
    <text evidence="1 4">Belongs to the short-chain dehydrogenases/reductases (SDR) family.</text>
</comment>
<evidence type="ECO:0000256" key="1">
    <source>
        <dbReference type="ARBA" id="ARBA00006484"/>
    </source>
</evidence>
<evidence type="ECO:0000256" key="3">
    <source>
        <dbReference type="ARBA" id="ARBA00023002"/>
    </source>
</evidence>
<dbReference type="GO" id="GO:0016491">
    <property type="term" value="F:oxidoreductase activity"/>
    <property type="evidence" value="ECO:0007669"/>
    <property type="project" value="UniProtKB-KW"/>
</dbReference>
<sequence>MKDFKGKGVFITGAASGIGFGLAQSFSEKGAKVAIADIRVEAAEEAAAKIRAAGGDAVAVQLDVGNPESWKAAADAAEAAIGPISVLCNNAGTSGAQAVVGVKPLDEMMPAEWELLTRVNFSGPFYGIQTFVPRFKKRGGEAHVVNTTSMAGIMPQYAGLPPAYVATKFGAVGLTEQLRLELMDEFPNIGVSMLAPGTVATDVRKSALQVATYGDDVTPDGFKDGYAEFMEAAMSPYKVAQAVLKAVEENRFYVFTHPEYKGMSDHFAARIAAGWGESADPTYTDPLPEPR</sequence>
<accession>A0A437LV85</accession>
<evidence type="ECO:0000313" key="5">
    <source>
        <dbReference type="EMBL" id="RVT89309.1"/>
    </source>
</evidence>
<dbReference type="PANTHER" id="PTHR43391">
    <property type="entry name" value="RETINOL DEHYDROGENASE-RELATED"/>
    <property type="match status" value="1"/>
</dbReference>
<dbReference type="PRINTS" id="PR00081">
    <property type="entry name" value="GDHRDH"/>
</dbReference>
<evidence type="ECO:0000313" key="6">
    <source>
        <dbReference type="Proteomes" id="UP000282971"/>
    </source>
</evidence>
<dbReference type="InterPro" id="IPR002347">
    <property type="entry name" value="SDR_fam"/>
</dbReference>
<dbReference type="SUPFAM" id="SSF51735">
    <property type="entry name" value="NAD(P)-binding Rossmann-fold domains"/>
    <property type="match status" value="1"/>
</dbReference>
<evidence type="ECO:0000256" key="2">
    <source>
        <dbReference type="ARBA" id="ARBA00022857"/>
    </source>
</evidence>